<evidence type="ECO:0000256" key="1">
    <source>
        <dbReference type="ARBA" id="ARBA00004651"/>
    </source>
</evidence>
<dbReference type="KEGG" id="fln:FLA_6216"/>
<dbReference type="PIRSF" id="PIRSF500217">
    <property type="entry name" value="AlgI"/>
    <property type="match status" value="1"/>
</dbReference>
<keyword evidence="7 9" id="KW-0012">Acyltransferase</keyword>
<keyword evidence="5 8" id="KW-1133">Transmembrane helix</keyword>
<feature type="transmembrane region" description="Helical" evidence="8">
    <location>
        <begin position="333"/>
        <end position="348"/>
    </location>
</feature>
<dbReference type="PANTHER" id="PTHR13285">
    <property type="entry name" value="ACYLTRANSFERASE"/>
    <property type="match status" value="1"/>
</dbReference>
<dbReference type="EMBL" id="FTOR01000004">
    <property type="protein sequence ID" value="SIT18756.1"/>
    <property type="molecule type" value="Genomic_DNA"/>
</dbReference>
<evidence type="ECO:0000256" key="8">
    <source>
        <dbReference type="SAM" id="Phobius"/>
    </source>
</evidence>
<dbReference type="PANTHER" id="PTHR13285:SF18">
    <property type="entry name" value="PROTEIN-CYSTEINE N-PALMITOYLTRANSFERASE RASP"/>
    <property type="match status" value="1"/>
</dbReference>
<gene>
    <name evidence="9" type="ORF">SAMN05421788_104472</name>
</gene>
<feature type="transmembrane region" description="Helical" evidence="8">
    <location>
        <begin position="23"/>
        <end position="48"/>
    </location>
</feature>
<dbReference type="InterPro" id="IPR004299">
    <property type="entry name" value="MBOAT_fam"/>
</dbReference>
<comment type="subcellular location">
    <subcellularLocation>
        <location evidence="1">Cell membrane</location>
        <topology evidence="1">Multi-pass membrane protein</topology>
    </subcellularLocation>
</comment>
<feature type="transmembrane region" description="Helical" evidence="8">
    <location>
        <begin position="488"/>
        <end position="509"/>
    </location>
</feature>
<evidence type="ECO:0000313" key="10">
    <source>
        <dbReference type="Proteomes" id="UP000186917"/>
    </source>
</evidence>
<proteinExistence type="inferred from homology"/>
<feature type="transmembrane region" description="Helical" evidence="8">
    <location>
        <begin position="63"/>
        <end position="88"/>
    </location>
</feature>
<reference evidence="10" key="1">
    <citation type="submission" date="2017-01" db="EMBL/GenBank/DDBJ databases">
        <authorList>
            <person name="Varghese N."/>
            <person name="Submissions S."/>
        </authorList>
    </citation>
    <scope>NUCLEOTIDE SEQUENCE [LARGE SCALE GENOMIC DNA]</scope>
    <source>
        <strain evidence="10">DSM 21054</strain>
    </source>
</reference>
<dbReference type="InterPro" id="IPR051085">
    <property type="entry name" value="MB_O-acyltransferase"/>
</dbReference>
<evidence type="ECO:0000313" key="9">
    <source>
        <dbReference type="EMBL" id="SIT18756.1"/>
    </source>
</evidence>
<evidence type="ECO:0000256" key="2">
    <source>
        <dbReference type="ARBA" id="ARBA00010323"/>
    </source>
</evidence>
<keyword evidence="4 8" id="KW-0812">Transmembrane</keyword>
<protein>
    <submittedName>
        <fullName evidence="9">D-alanyl-lipoteichoic acid acyltransferase DltB, MBOAT superfamily</fullName>
    </submittedName>
</protein>
<feature type="transmembrane region" description="Helical" evidence="8">
    <location>
        <begin position="139"/>
        <end position="158"/>
    </location>
</feature>
<dbReference type="Proteomes" id="UP000186917">
    <property type="component" value="Unassembled WGS sequence"/>
</dbReference>
<keyword evidence="6 7" id="KW-0472">Membrane</keyword>
<dbReference type="PIRSF" id="PIRSF016636">
    <property type="entry name" value="AlgI_DltB"/>
    <property type="match status" value="1"/>
</dbReference>
<dbReference type="GO" id="GO:0005886">
    <property type="term" value="C:plasma membrane"/>
    <property type="evidence" value="ECO:0007669"/>
    <property type="project" value="UniProtKB-SubCell"/>
</dbReference>
<keyword evidence="10" id="KW-1185">Reference proteome</keyword>
<dbReference type="GO" id="GO:0016746">
    <property type="term" value="F:acyltransferase activity"/>
    <property type="evidence" value="ECO:0007669"/>
    <property type="project" value="UniProtKB-KW"/>
</dbReference>
<evidence type="ECO:0000256" key="6">
    <source>
        <dbReference type="ARBA" id="ARBA00023136"/>
    </source>
</evidence>
<dbReference type="STRING" id="477680.SAMN05421788_104472"/>
<accession>A0A173MRM0</accession>
<evidence type="ECO:0000256" key="4">
    <source>
        <dbReference type="ARBA" id="ARBA00022692"/>
    </source>
</evidence>
<feature type="transmembrane region" description="Helical" evidence="8">
    <location>
        <begin position="100"/>
        <end position="119"/>
    </location>
</feature>
<dbReference type="AlphaFoldDB" id="A0A173MRM0"/>
<organism evidence="9 10">
    <name type="scientific">Filimonas lacunae</name>
    <dbReference type="NCBI Taxonomy" id="477680"/>
    <lineage>
        <taxon>Bacteria</taxon>
        <taxon>Pseudomonadati</taxon>
        <taxon>Bacteroidota</taxon>
        <taxon>Chitinophagia</taxon>
        <taxon>Chitinophagales</taxon>
        <taxon>Chitinophagaceae</taxon>
        <taxon>Filimonas</taxon>
    </lineage>
</organism>
<keyword evidence="3 7" id="KW-1003">Cell membrane</keyword>
<dbReference type="Pfam" id="PF03062">
    <property type="entry name" value="MBOAT"/>
    <property type="match status" value="1"/>
</dbReference>
<dbReference type="GO" id="GO:0042121">
    <property type="term" value="P:alginic acid biosynthetic process"/>
    <property type="evidence" value="ECO:0007669"/>
    <property type="project" value="InterPro"/>
</dbReference>
<comment type="similarity">
    <text evidence="2 7">Belongs to the membrane-bound acyltransferase family.</text>
</comment>
<feature type="transmembrane region" description="Helical" evidence="8">
    <location>
        <begin position="354"/>
        <end position="370"/>
    </location>
</feature>
<sequence length="512" mass="59344">MICGFLIVFQFGSKRIFFNLSAYFNPMLFNSFQFLYFFVVVTAIYFILPHKNRWFLLLASSCYFYMAFVPVYILILGATIVVDYFAGIYIEQSQGKRRKAFLIASLVANIGTLAIFKYYNFINDNLTLLLHGVHINNPIPYLTILLPIGLSFHTFQAMSYTIEVYRGNQPAERNFGIYSLYVMFYPQLVAGPIERPQNLLYQFKTKHEFDYQRIVDGLKLMAWGVFKKVVIADRLAMVVNNVYDHPHEYHGLSLVIATVFFSFQIFCDFSGYTDIALGSAKVMGFTLMKNFNRPYHAKSINDFWSRWHISLSTWFKDYLYIPLGGNRVSVPRWYLNLFIVFLISGLWHGASWTYIIWGGLNGFYLVFALVTRKWRNKMVDASGIRKWPVVYSILQVITTFVLVATAWVFFRAHTLADAVYIIESGYTETGADVVNLLRSVPIHNFLYLRDIAAGGLVILLLEMAHLVQRKTSVIGFLNTRPKYIRWSAYYVFVFLLLLGSVSSDGQFIYFQF</sequence>
<dbReference type="InterPro" id="IPR028362">
    <property type="entry name" value="AlgI"/>
</dbReference>
<feature type="transmembrane region" description="Helical" evidence="8">
    <location>
        <begin position="390"/>
        <end position="410"/>
    </location>
</feature>
<keyword evidence="7 9" id="KW-0808">Transferase</keyword>
<name>A0A173MRM0_9BACT</name>
<evidence type="ECO:0000256" key="7">
    <source>
        <dbReference type="PIRNR" id="PIRNR016636"/>
    </source>
</evidence>
<dbReference type="InterPro" id="IPR024194">
    <property type="entry name" value="Ac/AlaTfrase_AlgI/DltB"/>
</dbReference>
<feature type="transmembrane region" description="Helical" evidence="8">
    <location>
        <begin position="446"/>
        <end position="467"/>
    </location>
</feature>
<evidence type="ECO:0000256" key="3">
    <source>
        <dbReference type="ARBA" id="ARBA00022475"/>
    </source>
</evidence>
<evidence type="ECO:0000256" key="5">
    <source>
        <dbReference type="ARBA" id="ARBA00022989"/>
    </source>
</evidence>